<dbReference type="RefSeq" id="WP_012258949.1">
    <property type="nucleotide sequence ID" value="NC_010175.1"/>
</dbReference>
<keyword evidence="2" id="KW-1185">Reference proteome</keyword>
<dbReference type="Proteomes" id="UP000002008">
    <property type="component" value="Chromosome"/>
</dbReference>
<accession>A9WHH0</accession>
<name>A9WHH0_CHLAA</name>
<evidence type="ECO:0000313" key="2">
    <source>
        <dbReference type="Proteomes" id="UP000002008"/>
    </source>
</evidence>
<dbReference type="PATRIC" id="fig|324602.8.peg.3501"/>
<dbReference type="EnsemblBacteria" id="ABY36296">
    <property type="protein sequence ID" value="ABY36296"/>
    <property type="gene ID" value="Caur_3097"/>
</dbReference>
<dbReference type="KEGG" id="cau:Caur_3097"/>
<reference evidence="2" key="1">
    <citation type="journal article" date="2011" name="BMC Genomics">
        <title>Complete genome sequence of the filamentous anoxygenic phototrophic bacterium Chloroflexus aurantiacus.</title>
        <authorList>
            <person name="Tang K.H."/>
            <person name="Barry K."/>
            <person name="Chertkov O."/>
            <person name="Dalin E."/>
            <person name="Han C.S."/>
            <person name="Hauser L.J."/>
            <person name="Honchak B.M."/>
            <person name="Karbach L.E."/>
            <person name="Land M.L."/>
            <person name="Lapidus A."/>
            <person name="Larimer F.W."/>
            <person name="Mikhailova N."/>
            <person name="Pitluck S."/>
            <person name="Pierson B.K."/>
            <person name="Blankenship R.E."/>
        </authorList>
    </citation>
    <scope>NUCLEOTIDE SEQUENCE [LARGE SCALE GENOMIC DNA]</scope>
    <source>
        <strain evidence="2">ATCC 29366 / DSM 635 / J-10-fl</strain>
    </source>
</reference>
<dbReference type="InParanoid" id="A9WHH0"/>
<dbReference type="AlphaFoldDB" id="A9WHH0"/>
<dbReference type="EMBL" id="CP000909">
    <property type="protein sequence ID" value="ABY36296.1"/>
    <property type="molecule type" value="Genomic_DNA"/>
</dbReference>
<sequence length="361" mass="39978">MNSVHRSPRFCPNCGALLPNGNPRFCIECGHQLQPLPAPEATSSSPGSIMTVRLPNARVEQSVIGGTIRLPSSGAIPPGMWVLDEPPGAQHVVAIYAPLRAVVGGWSGLSGNGWRREKRYAISGSRMAHTFTAERVWFPAPGCGGGIQLHVTIAATAESEEGKSRLGFRYREGSDPPMQVIRAEWRNANGEVIQHQPLPEIQIMAPPRVLRVSDVRETIRQMSADEMKHWLAGSAVQGTYRLVGGNVQQRTPAGRGLVLTEVATDSTKRRSWWQRLLVPGPTLYHVRVEHPLTIELGEWKRQVKQIKREAAGLGLDIETDAVIEWWLDRYAYDGVIFHGAAQRYQFDRVIVVFRRGQLAAV</sequence>
<proteinExistence type="predicted"/>
<evidence type="ECO:0000313" key="1">
    <source>
        <dbReference type="EMBL" id="ABY36296.1"/>
    </source>
</evidence>
<dbReference type="eggNOG" id="ENOG5032IYP">
    <property type="taxonomic scope" value="Bacteria"/>
</dbReference>
<evidence type="ECO:0008006" key="3">
    <source>
        <dbReference type="Google" id="ProtNLM"/>
    </source>
</evidence>
<dbReference type="HOGENOM" id="CLU_773576_0_0_0"/>
<organism evidence="1 2">
    <name type="scientific">Chloroflexus aurantiacus (strain ATCC 29366 / DSM 635 / J-10-fl)</name>
    <dbReference type="NCBI Taxonomy" id="324602"/>
    <lineage>
        <taxon>Bacteria</taxon>
        <taxon>Bacillati</taxon>
        <taxon>Chloroflexota</taxon>
        <taxon>Chloroflexia</taxon>
        <taxon>Chloroflexales</taxon>
        <taxon>Chloroflexineae</taxon>
        <taxon>Chloroflexaceae</taxon>
        <taxon>Chloroflexus</taxon>
    </lineage>
</organism>
<protein>
    <recommendedName>
        <fullName evidence="3">Zinc-ribbon domain-containing protein</fullName>
    </recommendedName>
</protein>
<dbReference type="STRING" id="324602.Caur_3097"/>
<gene>
    <name evidence="1" type="ordered locus">Caur_3097</name>
</gene>